<sequence>MASGDYENIRHAVEGDDVGVGQVLTALVLLRRLREELAAWEPQLIASARAMGTSWAELAPALGLASRQAAERRYLRLRPSEGDDTAEGRVRAERDKRAADRAVGRWARENAGSLRSLAGQVGRVDVVVRRALEVDDVVALVAPLVESLGRVRVEDPELAREIQALSDRAAEVRRDTQVLRDSRSRR</sequence>
<evidence type="ECO:0000313" key="2">
    <source>
        <dbReference type="Proteomes" id="UP001268819"/>
    </source>
</evidence>
<accession>A0ABU1PTN6</accession>
<dbReference type="RefSeq" id="WP_310306803.1">
    <property type="nucleotide sequence ID" value="NZ_BAAAXB010000001.1"/>
</dbReference>
<proteinExistence type="predicted"/>
<name>A0ABU1PTN6_9PSEU</name>
<keyword evidence="2" id="KW-1185">Reference proteome</keyword>
<dbReference type="EMBL" id="JAVDSG010000001">
    <property type="protein sequence ID" value="MDR6593811.1"/>
    <property type="molecule type" value="Genomic_DNA"/>
</dbReference>
<evidence type="ECO:0008006" key="3">
    <source>
        <dbReference type="Google" id="ProtNLM"/>
    </source>
</evidence>
<dbReference type="Proteomes" id="UP001268819">
    <property type="component" value="Unassembled WGS sequence"/>
</dbReference>
<reference evidence="1 2" key="1">
    <citation type="submission" date="2023-07" db="EMBL/GenBank/DDBJ databases">
        <title>Sequencing the genomes of 1000 actinobacteria strains.</title>
        <authorList>
            <person name="Klenk H.-P."/>
        </authorList>
    </citation>
    <scope>NUCLEOTIDE SEQUENCE [LARGE SCALE GENOMIC DNA]</scope>
    <source>
        <strain evidence="1 2">DSM 43749</strain>
    </source>
</reference>
<evidence type="ECO:0000313" key="1">
    <source>
        <dbReference type="EMBL" id="MDR6593811.1"/>
    </source>
</evidence>
<organism evidence="1 2">
    <name type="scientific">Saccharothrix longispora</name>
    <dbReference type="NCBI Taxonomy" id="33920"/>
    <lineage>
        <taxon>Bacteria</taxon>
        <taxon>Bacillati</taxon>
        <taxon>Actinomycetota</taxon>
        <taxon>Actinomycetes</taxon>
        <taxon>Pseudonocardiales</taxon>
        <taxon>Pseudonocardiaceae</taxon>
        <taxon>Saccharothrix</taxon>
    </lineage>
</organism>
<comment type="caution">
    <text evidence="1">The sequence shown here is derived from an EMBL/GenBank/DDBJ whole genome shotgun (WGS) entry which is preliminary data.</text>
</comment>
<gene>
    <name evidence="1" type="ORF">J2S66_002195</name>
</gene>
<protein>
    <recommendedName>
        <fullName evidence="3">HSP18 transcriptional regulator</fullName>
    </recommendedName>
</protein>